<dbReference type="Proteomes" id="UP001597478">
    <property type="component" value="Unassembled WGS sequence"/>
</dbReference>
<proteinExistence type="predicted"/>
<dbReference type="InterPro" id="IPR036527">
    <property type="entry name" value="SCP2_sterol-bd_dom_sf"/>
</dbReference>
<gene>
    <name evidence="5" type="ORF">ACFS2C_13175</name>
</gene>
<keyword evidence="3" id="KW-0804">Transcription</keyword>
<evidence type="ECO:0000259" key="4">
    <source>
        <dbReference type="PROSITE" id="PS51118"/>
    </source>
</evidence>
<dbReference type="InterPro" id="IPR036388">
    <property type="entry name" value="WH-like_DNA-bd_sf"/>
</dbReference>
<dbReference type="EMBL" id="JBHUOF010000014">
    <property type="protein sequence ID" value="MFD2800348.1"/>
    <property type="molecule type" value="Genomic_DNA"/>
</dbReference>
<dbReference type="SUPFAM" id="SSF46785">
    <property type="entry name" value="Winged helix' DNA-binding domain"/>
    <property type="match status" value="1"/>
</dbReference>
<name>A0ABW5WCP3_9PSEU</name>
<dbReference type="PANTHER" id="PTHR33204:SF18">
    <property type="entry name" value="TRANSCRIPTIONAL REGULATORY PROTEIN"/>
    <property type="match status" value="1"/>
</dbReference>
<keyword evidence="6" id="KW-1185">Reference proteome</keyword>
<dbReference type="Gene3D" id="3.30.1050.10">
    <property type="entry name" value="SCP2 sterol-binding domain"/>
    <property type="match status" value="1"/>
</dbReference>
<feature type="domain" description="HTH hxlR-type" evidence="4">
    <location>
        <begin position="11"/>
        <end position="109"/>
    </location>
</feature>
<keyword evidence="1" id="KW-0805">Transcription regulation</keyword>
<dbReference type="Pfam" id="PF01638">
    <property type="entry name" value="HxlR"/>
    <property type="match status" value="1"/>
</dbReference>
<evidence type="ECO:0000313" key="5">
    <source>
        <dbReference type="EMBL" id="MFD2800348.1"/>
    </source>
</evidence>
<dbReference type="PROSITE" id="PS51118">
    <property type="entry name" value="HTH_HXLR"/>
    <property type="match status" value="1"/>
</dbReference>
<protein>
    <submittedName>
        <fullName evidence="5">Winged helix-turn-helix transcriptional regulator</fullName>
    </submittedName>
</protein>
<dbReference type="RefSeq" id="WP_377388333.1">
    <property type="nucleotide sequence ID" value="NZ_JBHSAN010000012.1"/>
</dbReference>
<comment type="caution">
    <text evidence="5">The sequence shown here is derived from an EMBL/GenBank/DDBJ whole genome shotgun (WGS) entry which is preliminary data.</text>
</comment>
<evidence type="ECO:0000256" key="3">
    <source>
        <dbReference type="ARBA" id="ARBA00023163"/>
    </source>
</evidence>
<accession>A0ABW5WCP3</accession>
<dbReference type="Gene3D" id="1.10.10.10">
    <property type="entry name" value="Winged helix-like DNA-binding domain superfamily/Winged helix DNA-binding domain"/>
    <property type="match status" value="1"/>
</dbReference>
<evidence type="ECO:0000256" key="1">
    <source>
        <dbReference type="ARBA" id="ARBA00023015"/>
    </source>
</evidence>
<dbReference type="PANTHER" id="PTHR33204">
    <property type="entry name" value="TRANSCRIPTIONAL REGULATOR, MARR FAMILY"/>
    <property type="match status" value="1"/>
</dbReference>
<reference evidence="6" key="1">
    <citation type="journal article" date="2019" name="Int. J. Syst. Evol. Microbiol.">
        <title>The Global Catalogue of Microorganisms (GCM) 10K type strain sequencing project: providing services to taxonomists for standard genome sequencing and annotation.</title>
        <authorList>
            <consortium name="The Broad Institute Genomics Platform"/>
            <consortium name="The Broad Institute Genome Sequencing Center for Infectious Disease"/>
            <person name="Wu L."/>
            <person name="Ma J."/>
        </authorList>
    </citation>
    <scope>NUCLEOTIDE SEQUENCE [LARGE SCALE GENOMIC DNA]</scope>
    <source>
        <strain evidence="6">IBRC-M 10906</strain>
    </source>
</reference>
<evidence type="ECO:0000256" key="2">
    <source>
        <dbReference type="ARBA" id="ARBA00023125"/>
    </source>
</evidence>
<keyword evidence="2" id="KW-0238">DNA-binding</keyword>
<evidence type="ECO:0000313" key="6">
    <source>
        <dbReference type="Proteomes" id="UP001597478"/>
    </source>
</evidence>
<sequence length="220" mass="23697">MAGKRWYDDPCGVARALDMVGERWALLVVRELLLGPKRFTDLRAGLSTASQNVLTQRLRELEEAGIVRRRGLAPPASGTGYELTDRGRELEPVLLALARWGSRLPLTSEADLSADALMLALRTTFDAPAARGFHAVVELRLGVDRFRAEVSGDRLTLSRGEAPAPDAVIETDAATLRALVFGACPLGDAPVRVAGEVEVAERFLGLFPRPAPRQADAGSC</sequence>
<dbReference type="SUPFAM" id="SSF55718">
    <property type="entry name" value="SCP-like"/>
    <property type="match status" value="1"/>
</dbReference>
<organism evidence="5 6">
    <name type="scientific">Prauserella oleivorans</name>
    <dbReference type="NCBI Taxonomy" id="1478153"/>
    <lineage>
        <taxon>Bacteria</taxon>
        <taxon>Bacillati</taxon>
        <taxon>Actinomycetota</taxon>
        <taxon>Actinomycetes</taxon>
        <taxon>Pseudonocardiales</taxon>
        <taxon>Pseudonocardiaceae</taxon>
        <taxon>Prauserella</taxon>
    </lineage>
</organism>
<dbReference type="InterPro" id="IPR036390">
    <property type="entry name" value="WH_DNA-bd_sf"/>
</dbReference>
<dbReference type="InterPro" id="IPR002577">
    <property type="entry name" value="HTH_HxlR"/>
</dbReference>